<dbReference type="Proteomes" id="UP000034344">
    <property type="component" value="Unassembled WGS sequence"/>
</dbReference>
<dbReference type="EMBL" id="LBRS01000001">
    <property type="protein sequence ID" value="KKQ02069.1"/>
    <property type="molecule type" value="Genomic_DNA"/>
</dbReference>
<dbReference type="STRING" id="1618480.US11_C0001G0028"/>
<reference evidence="1 2" key="1">
    <citation type="journal article" date="2015" name="Nature">
        <title>rRNA introns, odd ribosomes, and small enigmatic genomes across a large radiation of phyla.</title>
        <authorList>
            <person name="Brown C.T."/>
            <person name="Hug L.A."/>
            <person name="Thomas B.C."/>
            <person name="Sharon I."/>
            <person name="Castelle C.J."/>
            <person name="Singh A."/>
            <person name="Wilkins M.J."/>
            <person name="Williams K.H."/>
            <person name="Banfield J.F."/>
        </authorList>
    </citation>
    <scope>NUCLEOTIDE SEQUENCE [LARGE SCALE GENOMIC DNA]</scope>
</reference>
<organism evidence="1 2">
    <name type="scientific">Candidatus Roizmanbacteria bacterium GW2011_GWA2_36_23</name>
    <dbReference type="NCBI Taxonomy" id="1618480"/>
    <lineage>
        <taxon>Bacteria</taxon>
        <taxon>Candidatus Roizmaniibacteriota</taxon>
    </lineage>
</organism>
<proteinExistence type="predicted"/>
<dbReference type="SUPFAM" id="SSF53163">
    <property type="entry name" value="HybD-like"/>
    <property type="match status" value="1"/>
</dbReference>
<evidence type="ECO:0000313" key="1">
    <source>
        <dbReference type="EMBL" id="KKQ02069.1"/>
    </source>
</evidence>
<comment type="caution">
    <text evidence="1">The sequence shown here is derived from an EMBL/GenBank/DDBJ whole genome shotgun (WGS) entry which is preliminary data.</text>
</comment>
<sequence length="128" mass="14696">MKIYVFGNPLVPEDSLPLKYLSELERVFPDINFITVDPNENFPPQGEHNLIILDTVQGIEKPVLLNLSDFESHKKTPVSPHDYDLLFHLLLLKKLGKINTAKIIGIPQYNNESILKEVRQLIINLLRV</sequence>
<evidence type="ECO:0000313" key="2">
    <source>
        <dbReference type="Proteomes" id="UP000034344"/>
    </source>
</evidence>
<dbReference type="Gene3D" id="3.40.50.1450">
    <property type="entry name" value="HybD-like"/>
    <property type="match status" value="1"/>
</dbReference>
<dbReference type="InterPro" id="IPR023430">
    <property type="entry name" value="Pept_HybD-like_dom_sf"/>
</dbReference>
<protein>
    <recommendedName>
        <fullName evidence="3">Hydrogenase maturation protease</fullName>
    </recommendedName>
</protein>
<dbReference type="AlphaFoldDB" id="A0A0G0GQJ4"/>
<accession>A0A0G0GQJ4</accession>
<gene>
    <name evidence="1" type="ORF">US11_C0001G0028</name>
</gene>
<evidence type="ECO:0008006" key="3">
    <source>
        <dbReference type="Google" id="ProtNLM"/>
    </source>
</evidence>
<name>A0A0G0GQJ4_9BACT</name>